<dbReference type="Pfam" id="PF00168">
    <property type="entry name" value="C2"/>
    <property type="match status" value="2"/>
</dbReference>
<feature type="domain" description="C2" evidence="16">
    <location>
        <begin position="274"/>
        <end position="401"/>
    </location>
</feature>
<dbReference type="GO" id="GO:0006869">
    <property type="term" value="P:lipid transport"/>
    <property type="evidence" value="ECO:0007669"/>
    <property type="project" value="UniProtKB-KW"/>
</dbReference>
<evidence type="ECO:0000256" key="10">
    <source>
        <dbReference type="ARBA" id="ARBA00022837"/>
    </source>
</evidence>
<keyword evidence="8" id="KW-0677">Repeat</keyword>
<dbReference type="EMBL" id="JBJKFK010000794">
    <property type="protein sequence ID" value="KAL3315239.1"/>
    <property type="molecule type" value="Genomic_DNA"/>
</dbReference>
<evidence type="ECO:0000256" key="9">
    <source>
        <dbReference type="ARBA" id="ARBA00022824"/>
    </source>
</evidence>
<evidence type="ECO:0000256" key="5">
    <source>
        <dbReference type="ARBA" id="ARBA00022475"/>
    </source>
</evidence>
<accession>A0ABD2Q6Q1</accession>
<dbReference type="CDD" id="cd04050">
    <property type="entry name" value="C2B_Synaptotagmin-like"/>
    <property type="match status" value="1"/>
</dbReference>
<name>A0ABD2Q6Q1_9PLAT</name>
<keyword evidence="9" id="KW-0256">Endoplasmic reticulum</keyword>
<evidence type="ECO:0000256" key="4">
    <source>
        <dbReference type="ARBA" id="ARBA00022448"/>
    </source>
</evidence>
<comment type="subcellular location">
    <subcellularLocation>
        <location evidence="1">Cell membrane</location>
        <topology evidence="1">Peripheral membrane protein</topology>
    </subcellularLocation>
    <subcellularLocation>
        <location evidence="2">Endoplasmic reticulum membrane</location>
        <topology evidence="2">Multi-pass membrane protein</topology>
    </subcellularLocation>
</comment>
<dbReference type="InterPro" id="IPR051634">
    <property type="entry name" value="Extended_Synaptotagmin"/>
</dbReference>
<dbReference type="Gene3D" id="2.60.40.150">
    <property type="entry name" value="C2 domain"/>
    <property type="match status" value="2"/>
</dbReference>
<dbReference type="InterPro" id="IPR037733">
    <property type="entry name" value="Ext_Synaptotagmin_C2A"/>
</dbReference>
<gene>
    <name evidence="18" type="primary">ESYT1</name>
    <name evidence="18" type="ORF">Ciccas_006128</name>
</gene>
<keyword evidence="10" id="KW-0106">Calcium</keyword>
<keyword evidence="12" id="KW-0445">Lipid transport</keyword>
<dbReference type="FunFam" id="2.60.40.150:FF:000025">
    <property type="entry name" value="Extended synaptotagmin 2"/>
    <property type="match status" value="1"/>
</dbReference>
<reference evidence="18 19" key="1">
    <citation type="submission" date="2024-11" db="EMBL/GenBank/DDBJ databases">
        <title>Adaptive evolution of stress response genes in parasites aligns with host niche diversity.</title>
        <authorList>
            <person name="Hahn C."/>
            <person name="Resl P."/>
        </authorList>
    </citation>
    <scope>NUCLEOTIDE SEQUENCE [LARGE SCALE GENOMIC DNA]</scope>
    <source>
        <strain evidence="18">EGGRZ-B1_66</strain>
        <tissue evidence="18">Body</tissue>
    </source>
</reference>
<evidence type="ECO:0000259" key="16">
    <source>
        <dbReference type="PROSITE" id="PS50004"/>
    </source>
</evidence>
<evidence type="ECO:0000256" key="12">
    <source>
        <dbReference type="ARBA" id="ARBA00023055"/>
    </source>
</evidence>
<protein>
    <submittedName>
        <fullName evidence="18">Extended synaptotagmin-1</fullName>
    </submittedName>
</protein>
<dbReference type="PROSITE" id="PS51847">
    <property type="entry name" value="SMP"/>
    <property type="match status" value="1"/>
</dbReference>
<dbReference type="PANTHER" id="PTHR45761">
    <property type="entry name" value="EXTENDED SYNAPTOTAGMIN-LIKE PROTEIN 2, ISOFORM C"/>
    <property type="match status" value="1"/>
</dbReference>
<dbReference type="CDD" id="cd21670">
    <property type="entry name" value="SMP_ESyt"/>
    <property type="match status" value="1"/>
</dbReference>
<feature type="non-terminal residue" evidence="18">
    <location>
        <position position="569"/>
    </location>
</feature>
<evidence type="ECO:0000256" key="8">
    <source>
        <dbReference type="ARBA" id="ARBA00022737"/>
    </source>
</evidence>
<dbReference type="SUPFAM" id="SSF49562">
    <property type="entry name" value="C2 domain (Calcium/lipid-binding domain, CaLB)"/>
    <property type="match status" value="2"/>
</dbReference>
<dbReference type="CDD" id="cd08391">
    <property type="entry name" value="C2A_C2C_Synaptotagmin_like"/>
    <property type="match status" value="1"/>
</dbReference>
<evidence type="ECO:0000259" key="17">
    <source>
        <dbReference type="PROSITE" id="PS51847"/>
    </source>
</evidence>
<proteinExistence type="inferred from homology"/>
<dbReference type="InterPro" id="IPR035892">
    <property type="entry name" value="C2_domain_sf"/>
</dbReference>
<evidence type="ECO:0000313" key="18">
    <source>
        <dbReference type="EMBL" id="KAL3315239.1"/>
    </source>
</evidence>
<dbReference type="GO" id="GO:0005886">
    <property type="term" value="C:plasma membrane"/>
    <property type="evidence" value="ECO:0007669"/>
    <property type="project" value="UniProtKB-SubCell"/>
</dbReference>
<dbReference type="InterPro" id="IPR000008">
    <property type="entry name" value="C2_dom"/>
</dbReference>
<keyword evidence="6 15" id="KW-0812">Transmembrane</keyword>
<dbReference type="GO" id="GO:0008289">
    <property type="term" value="F:lipid binding"/>
    <property type="evidence" value="ECO:0007669"/>
    <property type="project" value="UniProtKB-KW"/>
</dbReference>
<feature type="transmembrane region" description="Helical" evidence="15">
    <location>
        <begin position="21"/>
        <end position="42"/>
    </location>
</feature>
<feature type="domain" description="SMP-LTD" evidence="17">
    <location>
        <begin position="104"/>
        <end position="283"/>
    </location>
</feature>
<dbReference type="InterPro" id="IPR039010">
    <property type="entry name" value="Synaptotagmin_SMP"/>
</dbReference>
<comment type="similarity">
    <text evidence="3">Belongs to the extended synaptotagmin family.</text>
</comment>
<keyword evidence="4" id="KW-0813">Transport</keyword>
<keyword evidence="19" id="KW-1185">Reference proteome</keyword>
<evidence type="ECO:0000256" key="6">
    <source>
        <dbReference type="ARBA" id="ARBA00022692"/>
    </source>
</evidence>
<evidence type="ECO:0000313" key="19">
    <source>
        <dbReference type="Proteomes" id="UP001626550"/>
    </source>
</evidence>
<dbReference type="InterPro" id="IPR037749">
    <property type="entry name" value="Ext_Synaptotagmin_C2B"/>
</dbReference>
<evidence type="ECO:0000256" key="14">
    <source>
        <dbReference type="ARBA" id="ARBA00023136"/>
    </source>
</evidence>
<evidence type="ECO:0000256" key="15">
    <source>
        <dbReference type="SAM" id="Phobius"/>
    </source>
</evidence>
<evidence type="ECO:0000256" key="7">
    <source>
        <dbReference type="ARBA" id="ARBA00022723"/>
    </source>
</evidence>
<feature type="domain" description="C2" evidence="16">
    <location>
        <begin position="434"/>
        <end position="549"/>
    </location>
</feature>
<comment type="caution">
    <text evidence="18">The sequence shown here is derived from an EMBL/GenBank/DDBJ whole genome shotgun (WGS) entry which is preliminary data.</text>
</comment>
<keyword evidence="7" id="KW-0479">Metal-binding</keyword>
<evidence type="ECO:0000256" key="13">
    <source>
        <dbReference type="ARBA" id="ARBA00023121"/>
    </source>
</evidence>
<dbReference type="GO" id="GO:0046872">
    <property type="term" value="F:metal ion binding"/>
    <property type="evidence" value="ECO:0007669"/>
    <property type="project" value="UniProtKB-KW"/>
</dbReference>
<dbReference type="Pfam" id="PF17047">
    <property type="entry name" value="SMP_LBD"/>
    <property type="match status" value="1"/>
</dbReference>
<organism evidence="18 19">
    <name type="scientific">Cichlidogyrus casuarinus</name>
    <dbReference type="NCBI Taxonomy" id="1844966"/>
    <lineage>
        <taxon>Eukaryota</taxon>
        <taxon>Metazoa</taxon>
        <taxon>Spiralia</taxon>
        <taxon>Lophotrochozoa</taxon>
        <taxon>Platyhelminthes</taxon>
        <taxon>Monogenea</taxon>
        <taxon>Monopisthocotylea</taxon>
        <taxon>Dactylogyridea</taxon>
        <taxon>Ancyrocephalidae</taxon>
        <taxon>Cichlidogyrus</taxon>
    </lineage>
</organism>
<dbReference type="Proteomes" id="UP001626550">
    <property type="component" value="Unassembled WGS sequence"/>
</dbReference>
<evidence type="ECO:0000256" key="1">
    <source>
        <dbReference type="ARBA" id="ARBA00004202"/>
    </source>
</evidence>
<keyword evidence="5" id="KW-1003">Cell membrane</keyword>
<dbReference type="PANTHER" id="PTHR45761:SF1">
    <property type="entry name" value="EXTENDED SYNAPTOTAGMIN-LIKE PROTEIN 2, ISOFORM C"/>
    <property type="match status" value="1"/>
</dbReference>
<dbReference type="SMART" id="SM00239">
    <property type="entry name" value="C2"/>
    <property type="match status" value="2"/>
</dbReference>
<sequence>MPVQSKIEDEDSKQRTTKGTTLLRSALLYFKMLGSCLVLYGMGYFRMSTSWLIFGCLTYFVYSRALQKRALLIDGLKTIGKNEKQVILESIAIRELPSWVYFPDVERAEWVNRILKRMWPYICNYVTNILIESVQPSVENSLPAALKPFSFTKIDLGDTPPRIGGVKVYESESIKRNEIVMDVDLLLYSDARIRVQCGKVVAGVKEFELRGTLRIVMKPLVPKIPFAGACTVCFLDNPDINFLLTDMGNIMTIPGLQQTLMSAVKDVVASMMVIPNRVPVQLVSDLELKQIRFPPPHGVIRVNVISGRDLKSSDVSFTGKGSSDPYCCVNVGAQSFKTNTCYKTLNPTWNEYFEAVIDSKDGQHLTFEVFDEDQGNKDDPIGTCFVPIETVHKRGFFDAWLTLEGVKRGQLHVKLQWMDLSSDTNAFQQALLDDAQSREFEQAFGNSLSNAYLFVLVDMATNLSRLKSMTEPSPYASVSLGSQKKVTPIKPKTNSPVWEYVMHFMVTNPLAQDLHVGIRDSKTETKLGEIRIPLRNLVSEPDMTIDRPFILTNTGSSEQSSISLRLELH</sequence>
<keyword evidence="14 15" id="KW-0472">Membrane</keyword>
<evidence type="ECO:0000256" key="3">
    <source>
        <dbReference type="ARBA" id="ARBA00005867"/>
    </source>
</evidence>
<evidence type="ECO:0000256" key="11">
    <source>
        <dbReference type="ARBA" id="ARBA00022989"/>
    </source>
</evidence>
<keyword evidence="11 15" id="KW-1133">Transmembrane helix</keyword>
<dbReference type="AlphaFoldDB" id="A0ABD2Q6Q1"/>
<keyword evidence="13" id="KW-0446">Lipid-binding</keyword>
<dbReference type="GO" id="GO:0005789">
    <property type="term" value="C:endoplasmic reticulum membrane"/>
    <property type="evidence" value="ECO:0007669"/>
    <property type="project" value="UniProtKB-SubCell"/>
</dbReference>
<dbReference type="InterPro" id="IPR031468">
    <property type="entry name" value="SMP_LBD"/>
</dbReference>
<dbReference type="PROSITE" id="PS50004">
    <property type="entry name" value="C2"/>
    <property type="match status" value="2"/>
</dbReference>
<evidence type="ECO:0000256" key="2">
    <source>
        <dbReference type="ARBA" id="ARBA00004477"/>
    </source>
</evidence>